<organism evidence="3 4">
    <name type="scientific">Humicola insolens</name>
    <name type="common">Soft-rot fungus</name>
    <dbReference type="NCBI Taxonomy" id="85995"/>
    <lineage>
        <taxon>Eukaryota</taxon>
        <taxon>Fungi</taxon>
        <taxon>Dikarya</taxon>
        <taxon>Ascomycota</taxon>
        <taxon>Pezizomycotina</taxon>
        <taxon>Sordariomycetes</taxon>
        <taxon>Sordariomycetidae</taxon>
        <taxon>Sordariales</taxon>
        <taxon>Chaetomiaceae</taxon>
        <taxon>Mycothermus</taxon>
    </lineage>
</organism>
<reference evidence="3 4" key="1">
    <citation type="journal article" date="2024" name="Commun. Biol.">
        <title>Comparative genomic analysis of thermophilic fungi reveals convergent evolutionary adaptations and gene losses.</title>
        <authorList>
            <person name="Steindorff A.S."/>
            <person name="Aguilar-Pontes M.V."/>
            <person name="Robinson A.J."/>
            <person name="Andreopoulos B."/>
            <person name="LaButti K."/>
            <person name="Kuo A."/>
            <person name="Mondo S."/>
            <person name="Riley R."/>
            <person name="Otillar R."/>
            <person name="Haridas S."/>
            <person name="Lipzen A."/>
            <person name="Grimwood J."/>
            <person name="Schmutz J."/>
            <person name="Clum A."/>
            <person name="Reid I.D."/>
            <person name="Moisan M.C."/>
            <person name="Butler G."/>
            <person name="Nguyen T.T.M."/>
            <person name="Dewar K."/>
            <person name="Conant G."/>
            <person name="Drula E."/>
            <person name="Henrissat B."/>
            <person name="Hansel C."/>
            <person name="Singer S."/>
            <person name="Hutchinson M.I."/>
            <person name="de Vries R.P."/>
            <person name="Natvig D.O."/>
            <person name="Powell A.J."/>
            <person name="Tsang A."/>
            <person name="Grigoriev I.V."/>
        </authorList>
    </citation>
    <scope>NUCLEOTIDE SEQUENCE [LARGE SCALE GENOMIC DNA]</scope>
    <source>
        <strain evidence="3 4">CBS 620.91</strain>
    </source>
</reference>
<dbReference type="EMBL" id="JAZGSY010000125">
    <property type="protein sequence ID" value="KAL1840153.1"/>
    <property type="molecule type" value="Genomic_DNA"/>
</dbReference>
<sequence>MQAETGTTSLWTERGTTVRGTEAAADGPRASARVGVADADQPAPPEPRRGQAEWTVRKTMRTPSNPNGHRHGGDAAADRRRWRRTSTGRGEPISSARQPVAEMMARGAARIAFARHEAVAAAAAAVSASQQGSGGEPRRVPTSEPDRGSDRRVNRTAGKRAKPAAKPAASEAESAAGPRQETSEQGEEANNEVQNTTTDEMAEGVDTTDTGSTTADLGQLEVEQWLLKVVVMLARVAAAYWQVVSPVFDVESELRQRLESGEPTRGDAVVCVLAVVFLFLVASASVWTVRGVMWFVGLVREVGRVLGAVAGL</sequence>
<feature type="region of interest" description="Disordered" evidence="1">
    <location>
        <begin position="1"/>
        <end position="99"/>
    </location>
</feature>
<feature type="compositionally biased region" description="Low complexity" evidence="1">
    <location>
        <begin position="164"/>
        <end position="179"/>
    </location>
</feature>
<keyword evidence="4" id="KW-1185">Reference proteome</keyword>
<keyword evidence="2" id="KW-0472">Membrane</keyword>
<feature type="compositionally biased region" description="Polar residues" evidence="1">
    <location>
        <begin position="1"/>
        <end position="19"/>
    </location>
</feature>
<name>A0ABR3VFT5_HUMIN</name>
<evidence type="ECO:0000256" key="2">
    <source>
        <dbReference type="SAM" id="Phobius"/>
    </source>
</evidence>
<dbReference type="Proteomes" id="UP001583172">
    <property type="component" value="Unassembled WGS sequence"/>
</dbReference>
<feature type="transmembrane region" description="Helical" evidence="2">
    <location>
        <begin position="268"/>
        <end position="289"/>
    </location>
</feature>
<proteinExistence type="predicted"/>
<comment type="caution">
    <text evidence="3">The sequence shown here is derived from an EMBL/GenBank/DDBJ whole genome shotgun (WGS) entry which is preliminary data.</text>
</comment>
<feature type="region of interest" description="Disordered" evidence="1">
    <location>
        <begin position="125"/>
        <end position="213"/>
    </location>
</feature>
<protein>
    <submittedName>
        <fullName evidence="3">Uncharacterized protein</fullName>
    </submittedName>
</protein>
<evidence type="ECO:0000313" key="3">
    <source>
        <dbReference type="EMBL" id="KAL1840153.1"/>
    </source>
</evidence>
<feature type="compositionally biased region" description="Basic and acidic residues" evidence="1">
    <location>
        <begin position="136"/>
        <end position="153"/>
    </location>
</feature>
<gene>
    <name evidence="3" type="ORF">VTJ49DRAFT_769</name>
</gene>
<keyword evidence="2" id="KW-0812">Transmembrane</keyword>
<keyword evidence="2" id="KW-1133">Transmembrane helix</keyword>
<evidence type="ECO:0000313" key="4">
    <source>
        <dbReference type="Proteomes" id="UP001583172"/>
    </source>
</evidence>
<accession>A0ABR3VFT5</accession>
<evidence type="ECO:0000256" key="1">
    <source>
        <dbReference type="SAM" id="MobiDB-lite"/>
    </source>
</evidence>